<dbReference type="InterPro" id="IPR029016">
    <property type="entry name" value="GAF-like_dom_sf"/>
</dbReference>
<reference evidence="3 4" key="1">
    <citation type="submission" date="2023-07" db="EMBL/GenBank/DDBJ databases">
        <title>Sequencing the genomes of 1000 actinobacteria strains.</title>
        <authorList>
            <person name="Klenk H.-P."/>
        </authorList>
    </citation>
    <scope>NUCLEOTIDE SEQUENCE [LARGE SCALE GENOMIC DNA]</scope>
    <source>
        <strain evidence="3 4">DSM 45805</strain>
    </source>
</reference>
<proteinExistence type="predicted"/>
<dbReference type="SMART" id="SM00331">
    <property type="entry name" value="PP2C_SIG"/>
    <property type="match status" value="1"/>
</dbReference>
<dbReference type="Proteomes" id="UP001229651">
    <property type="component" value="Unassembled WGS sequence"/>
</dbReference>
<dbReference type="InterPro" id="IPR036457">
    <property type="entry name" value="PPM-type-like_dom_sf"/>
</dbReference>
<evidence type="ECO:0000259" key="2">
    <source>
        <dbReference type="SMART" id="SM00331"/>
    </source>
</evidence>
<protein>
    <recommendedName>
        <fullName evidence="2">PPM-type phosphatase domain-containing protein</fullName>
    </recommendedName>
</protein>
<feature type="domain" description="PPM-type phosphatase" evidence="2">
    <location>
        <begin position="252"/>
        <end position="468"/>
    </location>
</feature>
<dbReference type="Gene3D" id="3.30.450.40">
    <property type="match status" value="1"/>
</dbReference>
<evidence type="ECO:0000313" key="4">
    <source>
        <dbReference type="Proteomes" id="UP001229651"/>
    </source>
</evidence>
<name>A0ABU0EYE5_9PSEU</name>
<dbReference type="Pfam" id="PF07228">
    <property type="entry name" value="SpoIIE"/>
    <property type="match status" value="1"/>
</dbReference>
<comment type="caution">
    <text evidence="3">The sequence shown here is derived from an EMBL/GenBank/DDBJ whole genome shotgun (WGS) entry which is preliminary data.</text>
</comment>
<keyword evidence="1" id="KW-0378">Hydrolase</keyword>
<dbReference type="InterPro" id="IPR001932">
    <property type="entry name" value="PPM-type_phosphatase-like_dom"/>
</dbReference>
<gene>
    <name evidence="3" type="ORF">FB470_004339</name>
</gene>
<dbReference type="PANTHER" id="PTHR43156:SF2">
    <property type="entry name" value="STAGE II SPORULATION PROTEIN E"/>
    <property type="match status" value="1"/>
</dbReference>
<dbReference type="RefSeq" id="WP_306994246.1">
    <property type="nucleotide sequence ID" value="NZ_JAUSUT010000001.1"/>
</dbReference>
<dbReference type="InterPro" id="IPR052016">
    <property type="entry name" value="Bact_Sigma-Reg"/>
</dbReference>
<dbReference type="PANTHER" id="PTHR43156">
    <property type="entry name" value="STAGE II SPORULATION PROTEIN E-RELATED"/>
    <property type="match status" value="1"/>
</dbReference>
<sequence>MTGEQQRSIAQAWRRGGLTAGELWSRYFELGGAAGPRALEDYLAARGSLPGAQADLLAQAVNERLDELVPAVRATYSRPFRDSRPRGRPLGALVRLLEGAVLSPPERLPALVTAAGGVLGVAPAVYLVDYDQRRLHPMGGGEALDIDNTLAGRAFREVRVLPAETPGRPRLWVPLLDGVERLGVLEVEVDDPAELYDPGLRTQCRWLASLLGHLVTAVDGYGDAFDRVRIRTSRTLGAELIWALLPPLTAGVDNLVVTGVVEPSERASGDAFDYALSETTADLIVLDAVGHDLGSGLITATALSAYRAARRDGMGLFEQARAIDEIIAGQFGRSLFATAVLAEIDLGTGRMRYLNAGHPPPLIMRGGKVVKPLTDGRRRPLGLGAEELTIGEETLEPDDWLVIHTDGITEARDADGTFFGEERLADFLQREAAAGHPPPETARRVVQAVLKHQHGALQDDATMVLARWTSARGP</sequence>
<keyword evidence="4" id="KW-1185">Reference proteome</keyword>
<accession>A0ABU0EYE5</accession>
<dbReference type="Gene3D" id="3.60.40.10">
    <property type="entry name" value="PPM-type phosphatase domain"/>
    <property type="match status" value="1"/>
</dbReference>
<dbReference type="EMBL" id="JAUSUT010000001">
    <property type="protein sequence ID" value="MDQ0380345.1"/>
    <property type="molecule type" value="Genomic_DNA"/>
</dbReference>
<organism evidence="3 4">
    <name type="scientific">Amycolatopsis thermophila</name>
    <dbReference type="NCBI Taxonomy" id="206084"/>
    <lineage>
        <taxon>Bacteria</taxon>
        <taxon>Bacillati</taxon>
        <taxon>Actinomycetota</taxon>
        <taxon>Actinomycetes</taxon>
        <taxon>Pseudonocardiales</taxon>
        <taxon>Pseudonocardiaceae</taxon>
        <taxon>Amycolatopsis</taxon>
    </lineage>
</organism>
<evidence type="ECO:0000256" key="1">
    <source>
        <dbReference type="ARBA" id="ARBA00022801"/>
    </source>
</evidence>
<evidence type="ECO:0000313" key="3">
    <source>
        <dbReference type="EMBL" id="MDQ0380345.1"/>
    </source>
</evidence>
<dbReference type="SUPFAM" id="SSF81606">
    <property type="entry name" value="PP2C-like"/>
    <property type="match status" value="1"/>
</dbReference>